<accession>A0A0C5VJZ0</accession>
<proteinExistence type="predicted"/>
<dbReference type="EMBL" id="CP007142">
    <property type="protein sequence ID" value="AJQ93688.1"/>
    <property type="molecule type" value="Genomic_DNA"/>
</dbReference>
<evidence type="ECO:0000313" key="2">
    <source>
        <dbReference type="Proteomes" id="UP000032266"/>
    </source>
</evidence>
<name>A0A0C5VJZ0_9GAMM</name>
<evidence type="ECO:0000313" key="1">
    <source>
        <dbReference type="EMBL" id="AJQ93688.1"/>
    </source>
</evidence>
<dbReference type="HOGENOM" id="CLU_3184281_0_0_6"/>
<sequence length="46" mass="5412">MLILGAQNRIARSVRKNNFACACYFGWRQDHTHRDTSCKMTPEKKK</sequence>
<protein>
    <submittedName>
        <fullName evidence="1">Uncharacterized protein</fullName>
    </submittedName>
</protein>
<dbReference type="Proteomes" id="UP000032266">
    <property type="component" value="Chromosome"/>
</dbReference>
<organism evidence="1 2">
    <name type="scientific">Gynuella sunshinyii YC6258</name>
    <dbReference type="NCBI Taxonomy" id="1445510"/>
    <lineage>
        <taxon>Bacteria</taxon>
        <taxon>Pseudomonadati</taxon>
        <taxon>Pseudomonadota</taxon>
        <taxon>Gammaproteobacteria</taxon>
        <taxon>Oceanospirillales</taxon>
        <taxon>Saccharospirillaceae</taxon>
        <taxon>Gynuella</taxon>
    </lineage>
</organism>
<keyword evidence="2" id="KW-1185">Reference proteome</keyword>
<dbReference type="AlphaFoldDB" id="A0A0C5VJZ0"/>
<reference evidence="1 2" key="1">
    <citation type="submission" date="2014-01" db="EMBL/GenBank/DDBJ databases">
        <title>Full genme sequencing of cellulolytic bacterium Gynuella sunshinyii YC6258T gen. nov., sp. nov.</title>
        <authorList>
            <person name="Khan H."/>
            <person name="Chung E.J."/>
            <person name="Chung Y.R."/>
        </authorList>
    </citation>
    <scope>NUCLEOTIDE SEQUENCE [LARGE SCALE GENOMIC DNA]</scope>
    <source>
        <strain evidence="1 2">YC6258</strain>
    </source>
</reference>
<dbReference type="KEGG" id="gsn:YC6258_01640"/>
<gene>
    <name evidence="1" type="ORF">YC6258_01640</name>
</gene>